<keyword evidence="4" id="KW-0274">FAD</keyword>
<accession>A0A2Z6RTE1</accession>
<comment type="cofactor">
    <cofactor evidence="1">
        <name>FAD</name>
        <dbReference type="ChEBI" id="CHEBI:57692"/>
    </cofactor>
</comment>
<feature type="domain" description="FAD-binding PCMH-type" evidence="6">
    <location>
        <begin position="38"/>
        <end position="210"/>
    </location>
</feature>
<dbReference type="EMBL" id="BLAL01000005">
    <property type="protein sequence ID" value="GES73179.1"/>
    <property type="molecule type" value="Genomic_DNA"/>
</dbReference>
<dbReference type="Gene3D" id="3.30.465.10">
    <property type="match status" value="1"/>
</dbReference>
<dbReference type="Proteomes" id="UP000247702">
    <property type="component" value="Unassembled WGS sequence"/>
</dbReference>
<dbReference type="PANTHER" id="PTHR42973:SF39">
    <property type="entry name" value="FAD-BINDING PCMH-TYPE DOMAIN-CONTAINING PROTEIN"/>
    <property type="match status" value="1"/>
</dbReference>
<evidence type="ECO:0000313" key="7">
    <source>
        <dbReference type="EMBL" id="GBC06256.1"/>
    </source>
</evidence>
<dbReference type="InterPro" id="IPR016166">
    <property type="entry name" value="FAD-bd_PCMH"/>
</dbReference>
<reference evidence="7 9" key="1">
    <citation type="submission" date="2017-11" db="EMBL/GenBank/DDBJ databases">
        <title>The genome of Rhizophagus clarus HR1 reveals common genetic basis of auxotrophy among arbuscular mycorrhizal fungi.</title>
        <authorList>
            <person name="Kobayashi Y."/>
        </authorList>
    </citation>
    <scope>NUCLEOTIDE SEQUENCE [LARGE SCALE GENOMIC DNA]</scope>
    <source>
        <strain evidence="7 9">HR1</strain>
    </source>
</reference>
<dbReference type="GO" id="GO:0071949">
    <property type="term" value="F:FAD binding"/>
    <property type="evidence" value="ECO:0007669"/>
    <property type="project" value="InterPro"/>
</dbReference>
<dbReference type="InterPro" id="IPR036318">
    <property type="entry name" value="FAD-bd_PCMH-like_sf"/>
</dbReference>
<keyword evidence="3" id="KW-0285">Flavoprotein</keyword>
<dbReference type="Proteomes" id="UP000615446">
    <property type="component" value="Unassembled WGS sequence"/>
</dbReference>
<dbReference type="EMBL" id="BEXD01004061">
    <property type="protein sequence ID" value="GBC06256.1"/>
    <property type="molecule type" value="Genomic_DNA"/>
</dbReference>
<gene>
    <name evidence="8" type="ORF">RCL2_000071900</name>
    <name evidence="7" type="ORF">RclHR1_06710006</name>
</gene>
<dbReference type="AlphaFoldDB" id="A0A2Z6RTE1"/>
<protein>
    <submittedName>
        <fullName evidence="8">FAD-binding protein</fullName>
    </submittedName>
</protein>
<dbReference type="InterPro" id="IPR050416">
    <property type="entry name" value="FAD-linked_Oxidoreductase"/>
</dbReference>
<dbReference type="InterPro" id="IPR016169">
    <property type="entry name" value="FAD-bd_PCMH_sub2"/>
</dbReference>
<evidence type="ECO:0000256" key="4">
    <source>
        <dbReference type="ARBA" id="ARBA00022827"/>
    </source>
</evidence>
<reference evidence="8" key="2">
    <citation type="submission" date="2019-10" db="EMBL/GenBank/DDBJ databases">
        <title>Conservation and host-specific expression of non-tandemly repeated heterogenous ribosome RNA gene in arbuscular mycorrhizal fungi.</title>
        <authorList>
            <person name="Maeda T."/>
            <person name="Kobayashi Y."/>
            <person name="Nakagawa T."/>
            <person name="Ezawa T."/>
            <person name="Yamaguchi K."/>
            <person name="Bino T."/>
            <person name="Nishimoto Y."/>
            <person name="Shigenobu S."/>
            <person name="Kawaguchi M."/>
        </authorList>
    </citation>
    <scope>NUCLEOTIDE SEQUENCE</scope>
    <source>
        <strain evidence="8">HR1</strain>
    </source>
</reference>
<evidence type="ECO:0000313" key="8">
    <source>
        <dbReference type="EMBL" id="GES73179.1"/>
    </source>
</evidence>
<organism evidence="7 9">
    <name type="scientific">Rhizophagus clarus</name>
    <dbReference type="NCBI Taxonomy" id="94130"/>
    <lineage>
        <taxon>Eukaryota</taxon>
        <taxon>Fungi</taxon>
        <taxon>Fungi incertae sedis</taxon>
        <taxon>Mucoromycota</taxon>
        <taxon>Glomeromycotina</taxon>
        <taxon>Glomeromycetes</taxon>
        <taxon>Glomerales</taxon>
        <taxon>Glomeraceae</taxon>
        <taxon>Rhizophagus</taxon>
    </lineage>
</organism>
<dbReference type="GO" id="GO:0016491">
    <property type="term" value="F:oxidoreductase activity"/>
    <property type="evidence" value="ECO:0007669"/>
    <property type="project" value="UniProtKB-KW"/>
</dbReference>
<dbReference type="PROSITE" id="PS51387">
    <property type="entry name" value="FAD_PCMH"/>
    <property type="match status" value="1"/>
</dbReference>
<dbReference type="STRING" id="94130.A0A2Z6RTE1"/>
<comment type="similarity">
    <text evidence="2">Belongs to the oxygen-dependent FAD-linked oxidoreductase family.</text>
</comment>
<evidence type="ECO:0000256" key="2">
    <source>
        <dbReference type="ARBA" id="ARBA00005466"/>
    </source>
</evidence>
<dbReference type="SUPFAM" id="SSF56176">
    <property type="entry name" value="FAD-binding/transporter-associated domain-like"/>
    <property type="match status" value="1"/>
</dbReference>
<dbReference type="OrthoDB" id="415825at2759"/>
<sequence length="583" mass="67002">MTDIHLPDIFEGTVIRRGDVNYENGCYQYASSSYIEEDIIRPMAIIKAKNDNDVIKAIKYASENKIAVAVRTGGHQYSGASSTNGKNIQLDLSETYKDFQWNNDDCTSVTFGISFSLGDFNAKLREKNRFVPHGQCQYVNLGGHIQTGGYGQLGRSFGLLSDYIEKFRIITADCKTQWVYRNEDLFFAVLGGSPGNFGVLTHATLNVFRDQDYPNSRGLRAICPYNRDRLKDLLDIMVDMAEDEEFPADYDYCITVIEDPPFPMSSELTYDQRYNQKGNLEQDVIWTRTIVIFVQWANLQGDQQKYNSDFIDKILKTAGITDENAKDLVIVSDKYHTPISKLTGDWIVPIEREFNLPYFKRVYSSNSSSQRLKKFKWTNWVSDRIDIGYSRNLNLSIQIQHFGGSKSRFFQNGKNSSTSLSWRDSNLVCTLDAFYHNHLYKRAKMWVQINDNKGVGNPNAKFCEHDRRFLWGSHDLDLSAAQQYYYDNQPEGKYERLCKIKQNSDPLGVFTPNKFCIGLEGDKSVDSGVRMQPLAGSETAEEDVTFTERQKELQPSTEEKFWKMVLMKKEAGKPVLLWDTWRA</sequence>
<dbReference type="PANTHER" id="PTHR42973">
    <property type="entry name" value="BINDING OXIDOREDUCTASE, PUTATIVE (AFU_ORTHOLOGUE AFUA_1G17690)-RELATED"/>
    <property type="match status" value="1"/>
</dbReference>
<keyword evidence="5" id="KW-0560">Oxidoreductase</keyword>
<dbReference type="InterPro" id="IPR006094">
    <property type="entry name" value="Oxid_FAD_bind_N"/>
</dbReference>
<evidence type="ECO:0000313" key="9">
    <source>
        <dbReference type="Proteomes" id="UP000247702"/>
    </source>
</evidence>
<keyword evidence="9" id="KW-1185">Reference proteome</keyword>
<evidence type="ECO:0000256" key="5">
    <source>
        <dbReference type="ARBA" id="ARBA00023002"/>
    </source>
</evidence>
<name>A0A2Z6RTE1_9GLOM</name>
<evidence type="ECO:0000256" key="1">
    <source>
        <dbReference type="ARBA" id="ARBA00001974"/>
    </source>
</evidence>
<evidence type="ECO:0000259" key="6">
    <source>
        <dbReference type="PROSITE" id="PS51387"/>
    </source>
</evidence>
<evidence type="ECO:0000256" key="3">
    <source>
        <dbReference type="ARBA" id="ARBA00022630"/>
    </source>
</evidence>
<dbReference type="Pfam" id="PF01565">
    <property type="entry name" value="FAD_binding_4"/>
    <property type="match status" value="1"/>
</dbReference>
<comment type="caution">
    <text evidence="7">The sequence shown here is derived from an EMBL/GenBank/DDBJ whole genome shotgun (WGS) entry which is preliminary data.</text>
</comment>
<proteinExistence type="inferred from homology"/>